<dbReference type="SMART" id="SM00768">
    <property type="entry name" value="X8"/>
    <property type="match status" value="1"/>
</dbReference>
<gene>
    <name evidence="9" type="ORF">CXQ87_002197</name>
</gene>
<evidence type="ECO:0000259" key="8">
    <source>
        <dbReference type="SMART" id="SM00768"/>
    </source>
</evidence>
<dbReference type="Pfam" id="PF07983">
    <property type="entry name" value="X8"/>
    <property type="match status" value="1"/>
</dbReference>
<proteinExistence type="inferred from homology"/>
<dbReference type="VEuPathDB" id="FungiDB:CXQ87_002197"/>
<evidence type="ECO:0000256" key="7">
    <source>
        <dbReference type="SAM" id="MobiDB-lite"/>
    </source>
</evidence>
<dbReference type="GO" id="GO:0042124">
    <property type="term" value="F:1,3-beta-glucanosyltransferase activity"/>
    <property type="evidence" value="ECO:0007669"/>
    <property type="project" value="TreeGrafter"/>
</dbReference>
<dbReference type="GO" id="GO:0071970">
    <property type="term" value="P:fungal-type cell wall (1-&gt;3)-beta-D-glucan biosynthetic process"/>
    <property type="evidence" value="ECO:0007669"/>
    <property type="project" value="TreeGrafter"/>
</dbReference>
<dbReference type="SUPFAM" id="SSF51445">
    <property type="entry name" value="(Trans)glycosidases"/>
    <property type="match status" value="1"/>
</dbReference>
<comment type="similarity">
    <text evidence="2 6">Belongs to the glycosyl hydrolase 72 family.</text>
</comment>
<dbReference type="PANTHER" id="PTHR31468:SF10">
    <property type="entry name" value="1,3-BETA-GLUCANOSYLTRANSFERASE GAS2"/>
    <property type="match status" value="1"/>
</dbReference>
<keyword evidence="6" id="KW-0808">Transferase</keyword>
<feature type="domain" description="X8" evidence="8">
    <location>
        <begin position="358"/>
        <end position="442"/>
    </location>
</feature>
<evidence type="ECO:0000256" key="2">
    <source>
        <dbReference type="ARBA" id="ARBA00007528"/>
    </source>
</evidence>
<evidence type="ECO:0000256" key="1">
    <source>
        <dbReference type="ARBA" id="ARBA00004589"/>
    </source>
</evidence>
<keyword evidence="6" id="KW-0449">Lipoprotein</keyword>
<sequence length="536" mass="59369">MLFYKWASQALIPCLFNLVAASPPQGPIHISSNKFFDENGSQFFIKGIAYQRQIPGYEHEPFSEIPKGYIDSLAHPSKCLPDVELLKELNVNTVRVYQVDPDQDHEICMHALAKNGIYVLVDLSEPKHSINREDPSWHTELLGHFRQVVDNMSKYENVLGFIAGNEVVTSVQDASAAAFVKAAIRDTKAYQKQKGYRQIPIGYTANDDTETRENSLRYFQCGNTTADFYGINMFEWCGIRGSGGAGVPQRVWVQPGETRPFTDTDSLYGPEMTGVWSGGVAYEFFENENHFGVVHESQGRLQKSAEFDTLRLRFTAARPKATESRAKKFAPACPDWPASAQLPPQPDPEICGCLRSAVTCVPTTGPGDYESFELSSQNRELLASVCENIDCSEIEADGARGVYGRFSGCAPQDRLAWALTAEGSCDSKMAKSKEREEGSCGSDFWKSLKKTASPNSASPNSASPESSSVSTSSSSIVEPMSTISQPSNYAIPRNNSIVEYHLNRAGRADPHDLGNLLMFGRWLQLMMAIFYMGWRV</sequence>
<feature type="chain" id="PRO_5015796264" description="1,3-beta-glucanosyltransferase" evidence="6">
    <location>
        <begin position="22"/>
        <end position="536"/>
    </location>
</feature>
<protein>
    <recommendedName>
        <fullName evidence="6">1,3-beta-glucanosyltransferase</fullName>
        <ecNumber evidence="6">2.4.1.-</ecNumber>
    </recommendedName>
</protein>
<feature type="compositionally biased region" description="Low complexity" evidence="7">
    <location>
        <begin position="453"/>
        <end position="478"/>
    </location>
</feature>
<comment type="caution">
    <text evidence="9">The sequence shown here is derived from an EMBL/GenBank/DDBJ whole genome shotgun (WGS) entry which is preliminary data.</text>
</comment>
<name>A0A2V1A9Z0_9ASCO</name>
<dbReference type="InterPro" id="IPR004886">
    <property type="entry name" value="Glucanosyltransferase"/>
</dbReference>
<dbReference type="PANTHER" id="PTHR31468">
    <property type="entry name" value="1,3-BETA-GLUCANOSYLTRANSFERASE GAS1"/>
    <property type="match status" value="1"/>
</dbReference>
<evidence type="ECO:0000256" key="6">
    <source>
        <dbReference type="RuleBase" id="RU361209"/>
    </source>
</evidence>
<dbReference type="EMBL" id="PKFP01000001">
    <property type="protein sequence ID" value="PVH14073.1"/>
    <property type="molecule type" value="Genomic_DNA"/>
</dbReference>
<evidence type="ECO:0000313" key="9">
    <source>
        <dbReference type="EMBL" id="PVH14073.1"/>
    </source>
</evidence>
<dbReference type="AlphaFoldDB" id="A0A2V1A9Z0"/>
<dbReference type="RefSeq" id="XP_025335013.1">
    <property type="nucleotide sequence ID" value="XM_025480713.1"/>
</dbReference>
<dbReference type="InterPro" id="IPR017853">
    <property type="entry name" value="GH"/>
</dbReference>
<organism evidence="9 10">
    <name type="scientific">Candidozyma duobushaemuli</name>
    <dbReference type="NCBI Taxonomy" id="1231522"/>
    <lineage>
        <taxon>Eukaryota</taxon>
        <taxon>Fungi</taxon>
        <taxon>Dikarya</taxon>
        <taxon>Ascomycota</taxon>
        <taxon>Saccharomycotina</taxon>
        <taxon>Pichiomycetes</taxon>
        <taxon>Metschnikowiaceae</taxon>
        <taxon>Candidozyma</taxon>
    </lineage>
</organism>
<dbReference type="EC" id="2.4.1.-" evidence="6"/>
<dbReference type="Gene3D" id="3.20.20.80">
    <property type="entry name" value="Glycosidases"/>
    <property type="match status" value="1"/>
</dbReference>
<feature type="region of interest" description="Disordered" evidence="7">
    <location>
        <begin position="451"/>
        <end position="478"/>
    </location>
</feature>
<accession>A0A2V1A9Z0</accession>
<dbReference type="GeneID" id="37002197"/>
<dbReference type="GO" id="GO:0031505">
    <property type="term" value="P:fungal-type cell wall organization"/>
    <property type="evidence" value="ECO:0007669"/>
    <property type="project" value="TreeGrafter"/>
</dbReference>
<evidence type="ECO:0000313" key="10">
    <source>
        <dbReference type="Proteomes" id="UP000244406"/>
    </source>
</evidence>
<dbReference type="GO" id="GO:0098552">
    <property type="term" value="C:side of membrane"/>
    <property type="evidence" value="ECO:0007669"/>
    <property type="project" value="UniProtKB-KW"/>
</dbReference>
<keyword evidence="10" id="KW-1185">Reference proteome</keyword>
<evidence type="ECO:0000256" key="5">
    <source>
        <dbReference type="ARBA" id="ARBA00023180"/>
    </source>
</evidence>
<evidence type="ECO:0000256" key="4">
    <source>
        <dbReference type="ARBA" id="ARBA00022729"/>
    </source>
</evidence>
<dbReference type="Pfam" id="PF03198">
    <property type="entry name" value="Glyco_hydro_72"/>
    <property type="match status" value="2"/>
</dbReference>
<evidence type="ECO:0000256" key="3">
    <source>
        <dbReference type="ARBA" id="ARBA00022622"/>
    </source>
</evidence>
<keyword evidence="4 6" id="KW-0732">Signal</keyword>
<keyword evidence="5" id="KW-0325">Glycoprotein</keyword>
<reference evidence="9 10" key="1">
    <citation type="submission" date="2017-12" db="EMBL/GenBank/DDBJ databases">
        <title>Genome Sequence of the Amphotericin B-resistant Candida duobushaemulonii strain, B09383.</title>
        <authorList>
            <person name="Chow N.A."/>
            <person name="Gade L."/>
            <person name="Batra D."/>
            <person name="Rowe L.A."/>
            <person name="Loparev V.N."/>
            <person name="Litvintseva A.P."/>
        </authorList>
    </citation>
    <scope>NUCLEOTIDE SEQUENCE [LARGE SCALE GENOMIC DNA]</scope>
    <source>
        <strain evidence="9 10">B09383</strain>
    </source>
</reference>
<comment type="function">
    <text evidence="6">Splits internally a 1,3-beta-glucan molecule and transfers the newly generated reducing end (the donor) to the non-reducing end of another 1,3-beta-glucan molecule (the acceptor) forming a 1,3-beta linkage, resulting in the elongation of 1,3-beta-glucan chains in the cell wall.</text>
</comment>
<keyword evidence="3 6" id="KW-0336">GPI-anchor</keyword>
<dbReference type="GO" id="GO:0005886">
    <property type="term" value="C:plasma membrane"/>
    <property type="evidence" value="ECO:0007669"/>
    <property type="project" value="UniProtKB-SubCell"/>
</dbReference>
<comment type="subcellular location">
    <subcellularLocation>
        <location evidence="6">Cell membrane</location>
        <topology evidence="6">Lipid-anchor</topology>
        <topology evidence="6">GPI-anchor</topology>
    </subcellularLocation>
    <subcellularLocation>
        <location evidence="1">Membrane</location>
        <topology evidence="1">Lipid-anchor</topology>
        <topology evidence="1">GPI-anchor</topology>
    </subcellularLocation>
</comment>
<dbReference type="InterPro" id="IPR012946">
    <property type="entry name" value="X8"/>
</dbReference>
<dbReference type="Gene3D" id="1.20.58.1040">
    <property type="match status" value="1"/>
</dbReference>
<dbReference type="Proteomes" id="UP000244406">
    <property type="component" value="Unassembled WGS sequence"/>
</dbReference>
<keyword evidence="6" id="KW-0472">Membrane</keyword>
<feature type="signal peptide" evidence="6">
    <location>
        <begin position="1"/>
        <end position="21"/>
    </location>
</feature>